<dbReference type="InterPro" id="IPR045214">
    <property type="entry name" value="Surf1/Surf4"/>
</dbReference>
<evidence type="ECO:0000256" key="4">
    <source>
        <dbReference type="ARBA" id="ARBA00023136"/>
    </source>
</evidence>
<name>A0A4Z1I020_9HELO</name>
<dbReference type="Pfam" id="PF02104">
    <property type="entry name" value="SURF1"/>
    <property type="match status" value="1"/>
</dbReference>
<organism evidence="6 7">
    <name type="scientific">Botryotinia convoluta</name>
    <dbReference type="NCBI Taxonomy" id="54673"/>
    <lineage>
        <taxon>Eukaryota</taxon>
        <taxon>Fungi</taxon>
        <taxon>Dikarya</taxon>
        <taxon>Ascomycota</taxon>
        <taxon>Pezizomycotina</taxon>
        <taxon>Leotiomycetes</taxon>
        <taxon>Helotiales</taxon>
        <taxon>Sclerotiniaceae</taxon>
        <taxon>Botryotinia</taxon>
    </lineage>
</organism>
<dbReference type="Proteomes" id="UP000297527">
    <property type="component" value="Unassembled WGS sequence"/>
</dbReference>
<dbReference type="InterPro" id="IPR002994">
    <property type="entry name" value="Surf1/Shy1"/>
</dbReference>
<dbReference type="PANTHER" id="PTHR23427:SF2">
    <property type="entry name" value="SURFEIT LOCUS PROTEIN 1"/>
    <property type="match status" value="1"/>
</dbReference>
<evidence type="ECO:0000256" key="5">
    <source>
        <dbReference type="RuleBase" id="RU363076"/>
    </source>
</evidence>
<comment type="subcellular location">
    <subcellularLocation>
        <location evidence="1">Membrane</location>
    </subcellularLocation>
    <subcellularLocation>
        <location evidence="5">Mitochondrion inner membrane</location>
        <topology evidence="5">Multi-pass membrane protein</topology>
    </subcellularLocation>
</comment>
<keyword evidence="7" id="KW-1185">Reference proteome</keyword>
<accession>A0A4Z1I020</accession>
<sequence>MRSPVSALSYNRINTFSSHTRRITFPFQSPKCPRNHRFFVGTRVKSRQAADDPNFTSIIDNPPNLVRTGRRHGPGLIILALIPLTAFALGTWQVQRLDWKSKLIAKFEDRLVRDPLPLPPHIDPSAIKEFDYRRIFATGHFRHDQEMLIGPRLHDGKDGYLVITPLERDGKGTSVLVNRGWIEKKYKKQASRPDGLPQGEVTVEGLLREPWKKNYFTPDNSPQTQEFYFPDVEQMAKLTGSQPVWIEETMEPDLLMAWDRAARGIPIGRPAEVNLRNNHTQYIFTWYALAAATSVMLWMVVKKPSADIARRVRQNKEWS</sequence>
<dbReference type="PROSITE" id="PS50895">
    <property type="entry name" value="SURF1"/>
    <property type="match status" value="1"/>
</dbReference>
<evidence type="ECO:0000313" key="6">
    <source>
        <dbReference type="EMBL" id="TGO50333.1"/>
    </source>
</evidence>
<keyword evidence="5" id="KW-0496">Mitochondrion</keyword>
<comment type="similarity">
    <text evidence="5">Belongs to the SURF1 family.</text>
</comment>
<proteinExistence type="inferred from homology"/>
<feature type="transmembrane region" description="Helical" evidence="5">
    <location>
        <begin position="76"/>
        <end position="94"/>
    </location>
</feature>
<protein>
    <recommendedName>
        <fullName evidence="5">SURF1-like protein</fullName>
    </recommendedName>
</protein>
<reference evidence="6 7" key="1">
    <citation type="submission" date="2017-12" db="EMBL/GenBank/DDBJ databases">
        <title>Comparative genomics of Botrytis spp.</title>
        <authorList>
            <person name="Valero-Jimenez C.A."/>
            <person name="Tapia P."/>
            <person name="Veloso J."/>
            <person name="Silva-Moreno E."/>
            <person name="Staats M."/>
            <person name="Valdes J.H."/>
            <person name="Van Kan J.A.L."/>
        </authorList>
    </citation>
    <scope>NUCLEOTIDE SEQUENCE [LARGE SCALE GENOMIC DNA]</scope>
    <source>
        <strain evidence="6 7">MUCL11595</strain>
    </source>
</reference>
<evidence type="ECO:0000313" key="7">
    <source>
        <dbReference type="Proteomes" id="UP000297527"/>
    </source>
</evidence>
<dbReference type="PANTHER" id="PTHR23427">
    <property type="entry name" value="SURFEIT LOCUS PROTEIN"/>
    <property type="match status" value="1"/>
</dbReference>
<keyword evidence="4 5" id="KW-0472">Membrane</keyword>
<keyword evidence="3 5" id="KW-1133">Transmembrane helix</keyword>
<evidence type="ECO:0000256" key="3">
    <source>
        <dbReference type="ARBA" id="ARBA00022989"/>
    </source>
</evidence>
<evidence type="ECO:0000256" key="2">
    <source>
        <dbReference type="ARBA" id="ARBA00022692"/>
    </source>
</evidence>
<dbReference type="GO" id="GO:0033617">
    <property type="term" value="P:mitochondrial respiratory chain complex IV assembly"/>
    <property type="evidence" value="ECO:0007669"/>
    <property type="project" value="TreeGrafter"/>
</dbReference>
<dbReference type="AlphaFoldDB" id="A0A4Z1I020"/>
<evidence type="ECO:0000256" key="1">
    <source>
        <dbReference type="ARBA" id="ARBA00004370"/>
    </source>
</evidence>
<gene>
    <name evidence="6" type="ORF">BCON_0186g00260</name>
</gene>
<comment type="function">
    <text evidence="5">Probably involved in the biogenesis of the COX complex.</text>
</comment>
<comment type="caution">
    <text evidence="6">The sequence shown here is derived from an EMBL/GenBank/DDBJ whole genome shotgun (WGS) entry which is preliminary data.</text>
</comment>
<dbReference type="EMBL" id="PQXN01000186">
    <property type="protein sequence ID" value="TGO50333.1"/>
    <property type="molecule type" value="Genomic_DNA"/>
</dbReference>
<keyword evidence="5" id="KW-0999">Mitochondrion inner membrane</keyword>
<feature type="transmembrane region" description="Helical" evidence="5">
    <location>
        <begin position="282"/>
        <end position="301"/>
    </location>
</feature>
<dbReference type="GO" id="GO:0005743">
    <property type="term" value="C:mitochondrial inner membrane"/>
    <property type="evidence" value="ECO:0007669"/>
    <property type="project" value="UniProtKB-SubCell"/>
</dbReference>
<dbReference type="OrthoDB" id="10040024at2759"/>
<dbReference type="CDD" id="cd06662">
    <property type="entry name" value="SURF1"/>
    <property type="match status" value="1"/>
</dbReference>
<keyword evidence="2 5" id="KW-0812">Transmembrane</keyword>